<evidence type="ECO:0000313" key="3">
    <source>
        <dbReference type="Proteomes" id="UP000448575"/>
    </source>
</evidence>
<evidence type="ECO:0000313" key="2">
    <source>
        <dbReference type="EMBL" id="MYN01266.1"/>
    </source>
</evidence>
<dbReference type="RefSeq" id="WP_161024273.1">
    <property type="nucleotide sequence ID" value="NZ_WWCJ01000002.1"/>
</dbReference>
<dbReference type="SUPFAM" id="SSF52833">
    <property type="entry name" value="Thioredoxin-like"/>
    <property type="match status" value="1"/>
</dbReference>
<accession>A0A6N9HCV1</accession>
<dbReference type="InterPro" id="IPR036249">
    <property type="entry name" value="Thioredoxin-like_sf"/>
</dbReference>
<dbReference type="AlphaFoldDB" id="A0A6N9HCV1"/>
<comment type="caution">
    <text evidence="2">The sequence shown here is derived from an EMBL/GenBank/DDBJ whole genome shotgun (WGS) entry which is preliminary data.</text>
</comment>
<evidence type="ECO:0000256" key="1">
    <source>
        <dbReference type="SAM" id="MobiDB-lite"/>
    </source>
</evidence>
<gene>
    <name evidence="2" type="ORF">GTP41_04045</name>
</gene>
<dbReference type="PANTHER" id="PTHR42852">
    <property type="entry name" value="THIOL:DISULFIDE INTERCHANGE PROTEIN DSBE"/>
    <property type="match status" value="1"/>
</dbReference>
<dbReference type="PANTHER" id="PTHR42852:SF13">
    <property type="entry name" value="PROTEIN DIPZ"/>
    <property type="match status" value="1"/>
</dbReference>
<dbReference type="InterPro" id="IPR050553">
    <property type="entry name" value="Thioredoxin_ResA/DsbE_sf"/>
</dbReference>
<keyword evidence="3" id="KW-1185">Reference proteome</keyword>
<sequence>MIRLDASAWLNGAAPATDGKVVAVHAFQMLCPGCVAHGIPQAVKLQQAFPELVVIGLHSVFEHHDVMTPRALEAFIHEYRLPFPVAVDRALPGSPVPATMRHYELRGTPSLLLFDRAGQLRLNHFGGIDDLVLGGVIGRLLAEQPAAATAPVHGAAPRPPGSAPASGDADCDAEGCTVPR</sequence>
<name>A0A6N9HCV1_9BURK</name>
<feature type="region of interest" description="Disordered" evidence="1">
    <location>
        <begin position="151"/>
        <end position="180"/>
    </location>
</feature>
<protein>
    <submittedName>
        <fullName evidence="2">TlpA family protein disulfide reductase</fullName>
    </submittedName>
</protein>
<dbReference type="Proteomes" id="UP000448575">
    <property type="component" value="Unassembled WGS sequence"/>
</dbReference>
<dbReference type="EMBL" id="WWCJ01000002">
    <property type="protein sequence ID" value="MYN01266.1"/>
    <property type="molecule type" value="Genomic_DNA"/>
</dbReference>
<organism evidence="2 3">
    <name type="scientific">Pseudoduganella guangdongensis</name>
    <dbReference type="NCBI Taxonomy" id="2692179"/>
    <lineage>
        <taxon>Bacteria</taxon>
        <taxon>Pseudomonadati</taxon>
        <taxon>Pseudomonadota</taxon>
        <taxon>Betaproteobacteria</taxon>
        <taxon>Burkholderiales</taxon>
        <taxon>Oxalobacteraceae</taxon>
        <taxon>Telluria group</taxon>
        <taxon>Pseudoduganella</taxon>
    </lineage>
</organism>
<proteinExistence type="predicted"/>
<dbReference type="Gene3D" id="3.40.30.10">
    <property type="entry name" value="Glutaredoxin"/>
    <property type="match status" value="1"/>
</dbReference>
<reference evidence="2 3" key="1">
    <citation type="submission" date="2019-12" db="EMBL/GenBank/DDBJ databases">
        <title>Novel species isolated from a subtropical stream in China.</title>
        <authorList>
            <person name="Lu H."/>
        </authorList>
    </citation>
    <scope>NUCLEOTIDE SEQUENCE [LARGE SCALE GENOMIC DNA]</scope>
    <source>
        <strain evidence="2 3">DS3</strain>
    </source>
</reference>